<protein>
    <submittedName>
        <fullName evidence="1">Uncharacterized protein</fullName>
    </submittedName>
</protein>
<reference evidence="1 2" key="1">
    <citation type="journal article" date="2022" name="New Phytol.">
        <title>Ecological generalism drives hyperdiversity of secondary metabolite gene clusters in xylarialean endophytes.</title>
        <authorList>
            <person name="Franco M.E.E."/>
            <person name="Wisecaver J.H."/>
            <person name="Arnold A.E."/>
            <person name="Ju Y.M."/>
            <person name="Slot J.C."/>
            <person name="Ahrendt S."/>
            <person name="Moore L.P."/>
            <person name="Eastman K.E."/>
            <person name="Scott K."/>
            <person name="Konkel Z."/>
            <person name="Mondo S.J."/>
            <person name="Kuo A."/>
            <person name="Hayes R.D."/>
            <person name="Haridas S."/>
            <person name="Andreopoulos B."/>
            <person name="Riley R."/>
            <person name="LaButti K."/>
            <person name="Pangilinan J."/>
            <person name="Lipzen A."/>
            <person name="Amirebrahimi M."/>
            <person name="Yan J."/>
            <person name="Adam C."/>
            <person name="Keymanesh K."/>
            <person name="Ng V."/>
            <person name="Louie K."/>
            <person name="Northen T."/>
            <person name="Drula E."/>
            <person name="Henrissat B."/>
            <person name="Hsieh H.M."/>
            <person name="Youens-Clark K."/>
            <person name="Lutzoni F."/>
            <person name="Miadlikowska J."/>
            <person name="Eastwood D.C."/>
            <person name="Hamelin R.C."/>
            <person name="Grigoriev I.V."/>
            <person name="U'Ren J.M."/>
        </authorList>
    </citation>
    <scope>NUCLEOTIDE SEQUENCE [LARGE SCALE GENOMIC DNA]</scope>
    <source>
        <strain evidence="1 2">ER1909</strain>
    </source>
</reference>
<dbReference type="Proteomes" id="UP001497680">
    <property type="component" value="Unassembled WGS sequence"/>
</dbReference>
<comment type="caution">
    <text evidence="1">The sequence shown here is derived from an EMBL/GenBank/DDBJ whole genome shotgun (WGS) entry which is preliminary data.</text>
</comment>
<evidence type="ECO:0000313" key="1">
    <source>
        <dbReference type="EMBL" id="KAI6083785.1"/>
    </source>
</evidence>
<dbReference type="EMBL" id="MU394347">
    <property type="protein sequence ID" value="KAI6083785.1"/>
    <property type="molecule type" value="Genomic_DNA"/>
</dbReference>
<organism evidence="1 2">
    <name type="scientific">Hypoxylon rubiginosum</name>
    <dbReference type="NCBI Taxonomy" id="110542"/>
    <lineage>
        <taxon>Eukaryota</taxon>
        <taxon>Fungi</taxon>
        <taxon>Dikarya</taxon>
        <taxon>Ascomycota</taxon>
        <taxon>Pezizomycotina</taxon>
        <taxon>Sordariomycetes</taxon>
        <taxon>Xylariomycetidae</taxon>
        <taxon>Xylariales</taxon>
        <taxon>Hypoxylaceae</taxon>
        <taxon>Hypoxylon</taxon>
    </lineage>
</organism>
<keyword evidence="2" id="KW-1185">Reference proteome</keyword>
<proteinExistence type="predicted"/>
<evidence type="ECO:0000313" key="2">
    <source>
        <dbReference type="Proteomes" id="UP001497680"/>
    </source>
</evidence>
<gene>
    <name evidence="1" type="ORF">F4821DRAFT_184136</name>
</gene>
<accession>A0ACC0CUI8</accession>
<sequence>MKKVHTQALAAWLTILSYAYIYVCTVYTVELESWQDQQDWRDLRLAGTDETKATRQLEVRKKKPDRLEANDFTGLRAEV</sequence>
<name>A0ACC0CUI8_9PEZI</name>